<keyword evidence="4" id="KW-1185">Reference proteome</keyword>
<dbReference type="GO" id="GO:0009691">
    <property type="term" value="P:cytokinin biosynthetic process"/>
    <property type="evidence" value="ECO:0007669"/>
    <property type="project" value="UniProtKB-UniRule"/>
</dbReference>
<accession>A0A852X1P0</accession>
<evidence type="ECO:0000313" key="4">
    <source>
        <dbReference type="Proteomes" id="UP000592181"/>
    </source>
</evidence>
<organism evidence="3 4">
    <name type="scientific">Janibacter alkaliphilus</name>
    <dbReference type="NCBI Taxonomy" id="1069963"/>
    <lineage>
        <taxon>Bacteria</taxon>
        <taxon>Bacillati</taxon>
        <taxon>Actinomycetota</taxon>
        <taxon>Actinomycetes</taxon>
        <taxon>Micrococcales</taxon>
        <taxon>Intrasporangiaceae</taxon>
        <taxon>Janibacter</taxon>
    </lineage>
</organism>
<dbReference type="PANTHER" id="PTHR31223">
    <property type="entry name" value="LOG FAMILY PROTEIN YJL055W"/>
    <property type="match status" value="1"/>
</dbReference>
<dbReference type="Gene3D" id="3.40.50.450">
    <property type="match status" value="1"/>
</dbReference>
<dbReference type="RefSeq" id="WP_179461871.1">
    <property type="nucleotide sequence ID" value="NZ_JACBZX010000001.1"/>
</dbReference>
<protein>
    <recommendedName>
        <fullName evidence="2">Cytokinin riboside 5'-monophosphate phosphoribohydrolase</fullName>
        <ecNumber evidence="2">3.2.2.n1</ecNumber>
    </recommendedName>
</protein>
<dbReference type="Proteomes" id="UP000592181">
    <property type="component" value="Unassembled WGS sequence"/>
</dbReference>
<gene>
    <name evidence="3" type="ORF">BJY28_000817</name>
</gene>
<comment type="similarity">
    <text evidence="1 2">Belongs to the LOG family.</text>
</comment>
<dbReference type="SUPFAM" id="SSF102405">
    <property type="entry name" value="MCP/YpsA-like"/>
    <property type="match status" value="1"/>
</dbReference>
<reference evidence="3 4" key="1">
    <citation type="submission" date="2020-07" db="EMBL/GenBank/DDBJ databases">
        <title>Sequencing the genomes of 1000 actinobacteria strains.</title>
        <authorList>
            <person name="Klenk H.-P."/>
        </authorList>
    </citation>
    <scope>NUCLEOTIDE SEQUENCE [LARGE SCALE GENOMIC DNA]</scope>
    <source>
        <strain evidence="3 4">DSM 24723</strain>
    </source>
</reference>
<dbReference type="Pfam" id="PF03641">
    <property type="entry name" value="Lysine_decarbox"/>
    <property type="match status" value="1"/>
</dbReference>
<proteinExistence type="inferred from homology"/>
<dbReference type="NCBIfam" id="TIGR00730">
    <property type="entry name" value="Rossman fold protein, TIGR00730 family"/>
    <property type="match status" value="1"/>
</dbReference>
<sequence>MHLRRLCVFTGSTPGTDPALVELAGQVGAELARREVGVVYGGGGSGLMGALADGAMRAGGEVIGVIPDFMVQREWGRGDLTEVHVVRSMHERKAMMSDLSDAFLVLPGGIGTLEELFEVWTWRQIGLHGKPVGLLDAGGFWQPLLTALDHLVAAGFVSTASRDDLVVADELPAALEQLAARATDRQLLRPGS</sequence>
<dbReference type="GO" id="GO:0005829">
    <property type="term" value="C:cytosol"/>
    <property type="evidence" value="ECO:0007669"/>
    <property type="project" value="TreeGrafter"/>
</dbReference>
<dbReference type="PANTHER" id="PTHR31223:SF70">
    <property type="entry name" value="LOG FAMILY PROTEIN YJL055W"/>
    <property type="match status" value="1"/>
</dbReference>
<dbReference type="InterPro" id="IPR031100">
    <property type="entry name" value="LOG_fam"/>
</dbReference>
<dbReference type="EC" id="3.2.2.n1" evidence="2"/>
<name>A0A852X1P0_9MICO</name>
<dbReference type="EMBL" id="JACBZX010000001">
    <property type="protein sequence ID" value="NYG36348.1"/>
    <property type="molecule type" value="Genomic_DNA"/>
</dbReference>
<evidence type="ECO:0000256" key="1">
    <source>
        <dbReference type="ARBA" id="ARBA00006763"/>
    </source>
</evidence>
<keyword evidence="2" id="KW-0203">Cytokinin biosynthesis</keyword>
<dbReference type="GO" id="GO:0016799">
    <property type="term" value="F:hydrolase activity, hydrolyzing N-glycosyl compounds"/>
    <property type="evidence" value="ECO:0007669"/>
    <property type="project" value="TreeGrafter"/>
</dbReference>
<comment type="catalytic activity">
    <reaction evidence="2">
        <text>N(6)-(dimethylallyl)adenosine 5'-phosphate + H2O = N(6)-dimethylallyladenine + D-ribose 5-phosphate</text>
        <dbReference type="Rhea" id="RHEA:48560"/>
        <dbReference type="ChEBI" id="CHEBI:15377"/>
        <dbReference type="ChEBI" id="CHEBI:17660"/>
        <dbReference type="ChEBI" id="CHEBI:57526"/>
        <dbReference type="ChEBI" id="CHEBI:78346"/>
        <dbReference type="EC" id="3.2.2.n1"/>
    </reaction>
</comment>
<evidence type="ECO:0000313" key="3">
    <source>
        <dbReference type="EMBL" id="NYG36348.1"/>
    </source>
</evidence>
<evidence type="ECO:0000256" key="2">
    <source>
        <dbReference type="RuleBase" id="RU363015"/>
    </source>
</evidence>
<dbReference type="InterPro" id="IPR005269">
    <property type="entry name" value="LOG"/>
</dbReference>
<comment type="catalytic activity">
    <reaction evidence="2">
        <text>9-ribosyl-trans-zeatin 5'-phosphate + H2O = trans-zeatin + D-ribose 5-phosphate</text>
        <dbReference type="Rhea" id="RHEA:48564"/>
        <dbReference type="ChEBI" id="CHEBI:15377"/>
        <dbReference type="ChEBI" id="CHEBI:16522"/>
        <dbReference type="ChEBI" id="CHEBI:78346"/>
        <dbReference type="ChEBI" id="CHEBI:87947"/>
        <dbReference type="EC" id="3.2.2.n1"/>
    </reaction>
</comment>
<keyword evidence="2" id="KW-0378">Hydrolase</keyword>
<dbReference type="AlphaFoldDB" id="A0A852X1P0"/>
<comment type="caution">
    <text evidence="3">The sequence shown here is derived from an EMBL/GenBank/DDBJ whole genome shotgun (WGS) entry which is preliminary data.</text>
</comment>